<dbReference type="GO" id="GO:0051539">
    <property type="term" value="F:4 iron, 4 sulfur cluster binding"/>
    <property type="evidence" value="ECO:0007669"/>
    <property type="project" value="TreeGrafter"/>
</dbReference>
<accession>A0A6J4HL44</accession>
<dbReference type="Gene3D" id="2.60.300.12">
    <property type="entry name" value="HesB-like domain"/>
    <property type="match status" value="1"/>
</dbReference>
<dbReference type="EMBL" id="CADCTD010000028">
    <property type="protein sequence ID" value="CAA9227986.1"/>
    <property type="molecule type" value="Genomic_DNA"/>
</dbReference>
<dbReference type="GO" id="GO:0051537">
    <property type="term" value="F:2 iron, 2 sulfur cluster binding"/>
    <property type="evidence" value="ECO:0007669"/>
    <property type="project" value="TreeGrafter"/>
</dbReference>
<proteinExistence type="predicted"/>
<name>A0A6J4HL44_9PROT</name>
<evidence type="ECO:0000259" key="2">
    <source>
        <dbReference type="Pfam" id="PF01521"/>
    </source>
</evidence>
<dbReference type="SUPFAM" id="SSF89360">
    <property type="entry name" value="HesB-like domain"/>
    <property type="match status" value="1"/>
</dbReference>
<feature type="domain" description="Core" evidence="2">
    <location>
        <begin position="30"/>
        <end position="129"/>
    </location>
</feature>
<dbReference type="PROSITE" id="PS01152">
    <property type="entry name" value="HESB"/>
    <property type="match status" value="1"/>
</dbReference>
<dbReference type="InterPro" id="IPR000361">
    <property type="entry name" value="ATAP_core_dom"/>
</dbReference>
<organism evidence="3">
    <name type="scientific">uncultured Craurococcus sp</name>
    <dbReference type="NCBI Taxonomy" id="1135998"/>
    <lineage>
        <taxon>Bacteria</taxon>
        <taxon>Pseudomonadati</taxon>
        <taxon>Pseudomonadota</taxon>
        <taxon>Alphaproteobacteria</taxon>
        <taxon>Acetobacterales</taxon>
        <taxon>Acetobacteraceae</taxon>
        <taxon>Craurococcus</taxon>
        <taxon>environmental samples</taxon>
    </lineage>
</organism>
<protein>
    <submittedName>
        <fullName evidence="3">Probable iron binding protein from the HesB_IscA_SufA family</fullName>
    </submittedName>
</protein>
<dbReference type="NCBIfam" id="TIGR00049">
    <property type="entry name" value="iron-sulfur cluster assembly accessory protein"/>
    <property type="match status" value="1"/>
</dbReference>
<dbReference type="GO" id="GO:0016226">
    <property type="term" value="P:iron-sulfur cluster assembly"/>
    <property type="evidence" value="ECO:0007669"/>
    <property type="project" value="InterPro"/>
</dbReference>
<feature type="region of interest" description="Disordered" evidence="1">
    <location>
        <begin position="1"/>
        <end position="27"/>
    </location>
</feature>
<dbReference type="GO" id="GO:0005506">
    <property type="term" value="F:iron ion binding"/>
    <property type="evidence" value="ECO:0007669"/>
    <property type="project" value="TreeGrafter"/>
</dbReference>
<dbReference type="AlphaFoldDB" id="A0A6J4HL44"/>
<evidence type="ECO:0000256" key="1">
    <source>
        <dbReference type="SAM" id="MobiDB-lite"/>
    </source>
</evidence>
<reference evidence="3" key="1">
    <citation type="submission" date="2020-02" db="EMBL/GenBank/DDBJ databases">
        <authorList>
            <person name="Meier V. D."/>
        </authorList>
    </citation>
    <scope>NUCLEOTIDE SEQUENCE</scope>
    <source>
        <strain evidence="3">AVDCRST_MAG27</strain>
    </source>
</reference>
<dbReference type="InterPro" id="IPR016092">
    <property type="entry name" value="ATAP"/>
</dbReference>
<dbReference type="Pfam" id="PF01521">
    <property type="entry name" value="Fe-S_biosyn"/>
    <property type="match status" value="1"/>
</dbReference>
<evidence type="ECO:0000313" key="3">
    <source>
        <dbReference type="EMBL" id="CAA9227986.1"/>
    </source>
</evidence>
<dbReference type="PANTHER" id="PTHR43011:SF1">
    <property type="entry name" value="IRON-SULFUR CLUSTER ASSEMBLY 2 HOMOLOG, MITOCHONDRIAL"/>
    <property type="match status" value="1"/>
</dbReference>
<dbReference type="InterPro" id="IPR035903">
    <property type="entry name" value="HesB-like_dom_sf"/>
</dbReference>
<gene>
    <name evidence="3" type="ORF">AVDCRST_MAG27-716</name>
</gene>
<sequence length="135" mass="14121">MEIRARRPYLGDQADRDPAMPDGADLPRFRVTPRAAAQVAEIARREGQPEAGLRVSVSAGGCSGFQYGFALEPSATEDDLVVEAGGARVFVDSVSLDLLAGSELDWNDALIGAHFVVRNPQAVSGCGCGVSFAVG</sequence>
<dbReference type="PANTHER" id="PTHR43011">
    <property type="entry name" value="IRON-SULFUR CLUSTER ASSEMBLY 2 HOMOLOG, MITOCHONDRIAL"/>
    <property type="match status" value="1"/>
</dbReference>
<dbReference type="InterPro" id="IPR017870">
    <property type="entry name" value="FeS_cluster_insertion_CS"/>
</dbReference>